<sequence length="181" mass="21240">MPQHITFRLADSLPLALREEWREEVALLKGGKRDIERRRKIEAALDSGIGACWLRRPEIARVVEEALLHFDEERYHLHGWVVMPNHVHVVVTPRPDRSLSSVIHSWKSFSANSINRLLHQKGRLWAEEYFDRAIRNEKHFRRTLAYVAGNPVKAGLCRNEEDWPFSHAGKGEQWRWGRPVE</sequence>
<organism evidence="2 3">
    <name type="scientific">Aminithiophilus ramosus</name>
    <dbReference type="NCBI Taxonomy" id="3029084"/>
    <lineage>
        <taxon>Bacteria</taxon>
        <taxon>Thermotogati</taxon>
        <taxon>Synergistota</taxon>
        <taxon>Synergistia</taxon>
        <taxon>Synergistales</taxon>
        <taxon>Aminithiophilaceae</taxon>
        <taxon>Aminithiophilus</taxon>
    </lineage>
</organism>
<evidence type="ECO:0000313" key="3">
    <source>
        <dbReference type="Proteomes" id="UP000671879"/>
    </source>
</evidence>
<dbReference type="Gene3D" id="3.30.70.1290">
    <property type="entry name" value="Transposase IS200-like"/>
    <property type="match status" value="1"/>
</dbReference>
<protein>
    <submittedName>
        <fullName evidence="2">Transposase</fullName>
    </submittedName>
</protein>
<proteinExistence type="predicted"/>
<dbReference type="Proteomes" id="UP000671879">
    <property type="component" value="Chromosome"/>
</dbReference>
<gene>
    <name evidence="2" type="ORF">KAR29_11480</name>
</gene>
<dbReference type="Pfam" id="PF01797">
    <property type="entry name" value="Y1_Tnp"/>
    <property type="match status" value="1"/>
</dbReference>
<feature type="domain" description="Transposase IS200-like" evidence="1">
    <location>
        <begin position="1"/>
        <end position="150"/>
    </location>
</feature>
<dbReference type="SMART" id="SM01321">
    <property type="entry name" value="Y1_Tnp"/>
    <property type="match status" value="1"/>
</dbReference>
<reference evidence="3" key="1">
    <citation type="submission" date="2021-04" db="EMBL/GenBank/DDBJ databases">
        <title>A novel Synergistetes isolate from a pyrite-forming mixed culture.</title>
        <authorList>
            <person name="Bunk B."/>
            <person name="Sproer C."/>
            <person name="Spring S."/>
            <person name="Pester M."/>
        </authorList>
    </citation>
    <scope>NUCLEOTIDE SEQUENCE [LARGE SCALE GENOMIC DNA]</scope>
    <source>
        <strain evidence="3">J.5.4.2-T.3.5.2</strain>
    </source>
</reference>
<evidence type="ECO:0000259" key="1">
    <source>
        <dbReference type="SMART" id="SM01321"/>
    </source>
</evidence>
<keyword evidence="3" id="KW-1185">Reference proteome</keyword>
<dbReference type="InterPro" id="IPR052715">
    <property type="entry name" value="RAYT_transposase"/>
</dbReference>
<dbReference type="PANTHER" id="PTHR36966:SF1">
    <property type="entry name" value="REP-ASSOCIATED TYROSINE TRANSPOSASE"/>
    <property type="match status" value="1"/>
</dbReference>
<dbReference type="GO" id="GO:0004803">
    <property type="term" value="F:transposase activity"/>
    <property type="evidence" value="ECO:0007669"/>
    <property type="project" value="InterPro"/>
</dbReference>
<dbReference type="SUPFAM" id="SSF143422">
    <property type="entry name" value="Transposase IS200-like"/>
    <property type="match status" value="1"/>
</dbReference>
<accession>A0A9Q7EUS7</accession>
<dbReference type="InterPro" id="IPR036515">
    <property type="entry name" value="Transposase_17_sf"/>
</dbReference>
<dbReference type="GO" id="GO:0006313">
    <property type="term" value="P:DNA transposition"/>
    <property type="evidence" value="ECO:0007669"/>
    <property type="project" value="InterPro"/>
</dbReference>
<dbReference type="GO" id="GO:0043565">
    <property type="term" value="F:sequence-specific DNA binding"/>
    <property type="evidence" value="ECO:0007669"/>
    <property type="project" value="TreeGrafter"/>
</dbReference>
<dbReference type="KEGG" id="aram:KAR29_11480"/>
<dbReference type="InterPro" id="IPR002686">
    <property type="entry name" value="Transposase_17"/>
</dbReference>
<dbReference type="RefSeq" id="WP_407649498.1">
    <property type="nucleotide sequence ID" value="NZ_CP072943.1"/>
</dbReference>
<dbReference type="NCBIfam" id="NF047646">
    <property type="entry name" value="REP_Tyr_transpos"/>
    <property type="match status" value="1"/>
</dbReference>
<dbReference type="EMBL" id="CP072943">
    <property type="protein sequence ID" value="QTX31928.1"/>
    <property type="molecule type" value="Genomic_DNA"/>
</dbReference>
<dbReference type="AlphaFoldDB" id="A0A9Q7EUS7"/>
<name>A0A9Q7EUS7_9BACT</name>
<evidence type="ECO:0000313" key="2">
    <source>
        <dbReference type="EMBL" id="QTX31928.1"/>
    </source>
</evidence>
<dbReference type="PANTHER" id="PTHR36966">
    <property type="entry name" value="REP-ASSOCIATED TYROSINE TRANSPOSASE"/>
    <property type="match status" value="1"/>
</dbReference>